<feature type="region of interest" description="Disordered" evidence="1">
    <location>
        <begin position="330"/>
        <end position="543"/>
    </location>
</feature>
<keyword evidence="2" id="KW-0812">Transmembrane</keyword>
<gene>
    <name evidence="3" type="ORF">Mal4_58410</name>
</gene>
<proteinExistence type="predicted"/>
<feature type="compositionally biased region" description="Low complexity" evidence="1">
    <location>
        <begin position="198"/>
        <end position="217"/>
    </location>
</feature>
<organism evidence="3 4">
    <name type="scientific">Maioricimonas rarisocia</name>
    <dbReference type="NCBI Taxonomy" id="2528026"/>
    <lineage>
        <taxon>Bacteria</taxon>
        <taxon>Pseudomonadati</taxon>
        <taxon>Planctomycetota</taxon>
        <taxon>Planctomycetia</taxon>
        <taxon>Planctomycetales</taxon>
        <taxon>Planctomycetaceae</taxon>
        <taxon>Maioricimonas</taxon>
    </lineage>
</organism>
<dbReference type="AlphaFoldDB" id="A0A517ZG64"/>
<feature type="compositionally biased region" description="Low complexity" evidence="1">
    <location>
        <begin position="419"/>
        <end position="430"/>
    </location>
</feature>
<evidence type="ECO:0000256" key="1">
    <source>
        <dbReference type="SAM" id="MobiDB-lite"/>
    </source>
</evidence>
<evidence type="ECO:0000313" key="3">
    <source>
        <dbReference type="EMBL" id="QDU41473.1"/>
    </source>
</evidence>
<feature type="compositionally biased region" description="Basic and acidic residues" evidence="1">
    <location>
        <begin position="48"/>
        <end position="81"/>
    </location>
</feature>
<feature type="region of interest" description="Disordered" evidence="1">
    <location>
        <begin position="41"/>
        <end position="181"/>
    </location>
</feature>
<protein>
    <submittedName>
        <fullName evidence="3">Uncharacterized protein</fullName>
    </submittedName>
</protein>
<keyword evidence="4" id="KW-1185">Reference proteome</keyword>
<dbReference type="Proteomes" id="UP000320496">
    <property type="component" value="Chromosome"/>
</dbReference>
<keyword evidence="2" id="KW-1133">Transmembrane helix</keyword>
<feature type="compositionally biased region" description="Low complexity" evidence="1">
    <location>
        <begin position="339"/>
        <end position="352"/>
    </location>
</feature>
<sequence>MMRGTEFGRKQGILALLAPAVCVSGIAVSGCARSRDVAVARPEPAAEQQRDADADAAQDRRDLVARDDAVQHADSEAEVRRSGWRRWLSGGSSKETKVAEQTTTKRRSFPQLFADNQKQDASSDPFLKSDTVQTASASEAEPTPGVPTQSEPPVQTAQAETPAIAATPGAPAAPAHSGEASQEIWNSLMSPPNATEQAALSRAAGPGAATMGAGPDARPFPQETVSRTDRLRAEVAATESALAPRPTPKAPVTEVRFSTASQEKTRTRVDRLIAQAYRQDAAGDTTGAMRSLERAIELCNYGGLTFGPNEDNPRDLKRKIEAGLRIVSQREREAKAEPAEAAAEPFAAQPNPVRQADFGTDSLADEVFDDVFGQHQWRRASEASGDESLAVPPQSEPAAGEVDDARPFPTEPPADPLSAQAEPEAAGEAELSGSPIQLAGISDVDEDEEVVRHAVVEQADTETLRRVQTVSEESVQLTSPLLAEGSLPEFPSRSEQPTPEPLVQLDQQPLFVAPPPPVETTADRSSRLESGAGAKPGESRSGRSPVVQVIMILLGIAGGLGLLFRRRGQKTPTPM</sequence>
<evidence type="ECO:0000256" key="2">
    <source>
        <dbReference type="SAM" id="Phobius"/>
    </source>
</evidence>
<evidence type="ECO:0000313" key="4">
    <source>
        <dbReference type="Proteomes" id="UP000320496"/>
    </source>
</evidence>
<dbReference type="EMBL" id="CP036275">
    <property type="protein sequence ID" value="QDU41473.1"/>
    <property type="molecule type" value="Genomic_DNA"/>
</dbReference>
<dbReference type="KEGG" id="mri:Mal4_58410"/>
<name>A0A517ZG64_9PLAN</name>
<reference evidence="3 4" key="1">
    <citation type="submission" date="2019-02" db="EMBL/GenBank/DDBJ databases">
        <title>Deep-cultivation of Planctomycetes and their phenomic and genomic characterization uncovers novel biology.</title>
        <authorList>
            <person name="Wiegand S."/>
            <person name="Jogler M."/>
            <person name="Boedeker C."/>
            <person name="Pinto D."/>
            <person name="Vollmers J."/>
            <person name="Rivas-Marin E."/>
            <person name="Kohn T."/>
            <person name="Peeters S.H."/>
            <person name="Heuer A."/>
            <person name="Rast P."/>
            <person name="Oberbeckmann S."/>
            <person name="Bunk B."/>
            <person name="Jeske O."/>
            <person name="Meyerdierks A."/>
            <person name="Storesund J.E."/>
            <person name="Kallscheuer N."/>
            <person name="Luecker S."/>
            <person name="Lage O.M."/>
            <person name="Pohl T."/>
            <person name="Merkel B.J."/>
            <person name="Hornburger P."/>
            <person name="Mueller R.-W."/>
            <person name="Bruemmer F."/>
            <person name="Labrenz M."/>
            <person name="Spormann A.M."/>
            <person name="Op den Camp H."/>
            <person name="Overmann J."/>
            <person name="Amann R."/>
            <person name="Jetten M.S.M."/>
            <person name="Mascher T."/>
            <person name="Medema M.H."/>
            <person name="Devos D.P."/>
            <person name="Kaster A.-K."/>
            <person name="Ovreas L."/>
            <person name="Rohde M."/>
            <person name="Galperin M.Y."/>
            <person name="Jogler C."/>
        </authorList>
    </citation>
    <scope>NUCLEOTIDE SEQUENCE [LARGE SCALE GENOMIC DNA]</scope>
    <source>
        <strain evidence="3 4">Mal4</strain>
    </source>
</reference>
<feature type="transmembrane region" description="Helical" evidence="2">
    <location>
        <begin position="546"/>
        <end position="564"/>
    </location>
</feature>
<accession>A0A517ZG64</accession>
<feature type="compositionally biased region" description="Polar residues" evidence="1">
    <location>
        <begin position="466"/>
        <end position="479"/>
    </location>
</feature>
<keyword evidence="2" id="KW-0472">Membrane</keyword>
<feature type="compositionally biased region" description="Low complexity" evidence="1">
    <location>
        <begin position="159"/>
        <end position="181"/>
    </location>
</feature>
<dbReference type="PROSITE" id="PS51257">
    <property type="entry name" value="PROKAR_LIPOPROTEIN"/>
    <property type="match status" value="1"/>
</dbReference>
<feature type="compositionally biased region" description="Polar residues" evidence="1">
    <location>
        <begin position="146"/>
        <end position="158"/>
    </location>
</feature>
<feature type="region of interest" description="Disordered" evidence="1">
    <location>
        <begin position="194"/>
        <end position="263"/>
    </location>
</feature>